<feature type="compositionally biased region" description="Basic and acidic residues" evidence="1">
    <location>
        <begin position="130"/>
        <end position="140"/>
    </location>
</feature>
<comment type="caution">
    <text evidence="3">The sequence shown here is derived from an EMBL/GenBank/DDBJ whole genome shotgun (WGS) entry which is preliminary data.</text>
</comment>
<keyword evidence="2" id="KW-1133">Transmembrane helix</keyword>
<evidence type="ECO:0008006" key="5">
    <source>
        <dbReference type="Google" id="ProtNLM"/>
    </source>
</evidence>
<keyword evidence="2" id="KW-0812">Transmembrane</keyword>
<feature type="compositionally biased region" description="Basic and acidic residues" evidence="1">
    <location>
        <begin position="44"/>
        <end position="62"/>
    </location>
</feature>
<dbReference type="EMBL" id="JAHYIQ010000003">
    <property type="protein sequence ID" value="KAK1134211.1"/>
    <property type="molecule type" value="Genomic_DNA"/>
</dbReference>
<proteinExistence type="predicted"/>
<evidence type="ECO:0000313" key="4">
    <source>
        <dbReference type="Proteomes" id="UP001177670"/>
    </source>
</evidence>
<gene>
    <name evidence="3" type="ORF">K0M31_011993</name>
</gene>
<feature type="region of interest" description="Disordered" evidence="1">
    <location>
        <begin position="125"/>
        <end position="154"/>
    </location>
</feature>
<evidence type="ECO:0000256" key="1">
    <source>
        <dbReference type="SAM" id="MobiDB-lite"/>
    </source>
</evidence>
<keyword evidence="4" id="KW-1185">Reference proteome</keyword>
<feature type="region of interest" description="Disordered" evidence="1">
    <location>
        <begin position="1"/>
        <end position="65"/>
    </location>
</feature>
<feature type="transmembrane region" description="Helical" evidence="2">
    <location>
        <begin position="171"/>
        <end position="190"/>
    </location>
</feature>
<reference evidence="3" key="1">
    <citation type="submission" date="2021-10" db="EMBL/GenBank/DDBJ databases">
        <title>Melipona bicolor Genome sequencing and assembly.</title>
        <authorList>
            <person name="Araujo N.S."/>
            <person name="Arias M.C."/>
        </authorList>
    </citation>
    <scope>NUCLEOTIDE SEQUENCE</scope>
    <source>
        <strain evidence="3">USP_2M_L1-L4_2017</strain>
        <tissue evidence="3">Whole body</tissue>
    </source>
</reference>
<protein>
    <recommendedName>
        <fullName evidence="5">Transmembrane protein</fullName>
    </recommendedName>
</protein>
<name>A0AA40KVA1_9HYME</name>
<feature type="compositionally biased region" description="Basic and acidic residues" evidence="1">
    <location>
        <begin position="1"/>
        <end position="11"/>
    </location>
</feature>
<keyword evidence="2" id="KW-0472">Membrane</keyword>
<dbReference type="Proteomes" id="UP001177670">
    <property type="component" value="Unassembled WGS sequence"/>
</dbReference>
<evidence type="ECO:0000313" key="3">
    <source>
        <dbReference type="EMBL" id="KAK1134211.1"/>
    </source>
</evidence>
<accession>A0AA40KVA1</accession>
<dbReference type="AlphaFoldDB" id="A0AA40KVA1"/>
<evidence type="ECO:0000256" key="2">
    <source>
        <dbReference type="SAM" id="Phobius"/>
    </source>
</evidence>
<sequence length="244" mass="27096">MAQRGFLRDEPQGCGGAASIETSGWLTGGATPIAFGSPPARHSIPRESEQENENENEKRGDEASFPGEWEILLQRRVFTTVVRRNSPFPFSCEKSDVGYSFAPFHQRAPFKLRRFKSAECQENGCQEDEWGGRGQKDVETNLHSPRKSAEMESRQRRYECVPRAGRHVSRAVISFFMAGYAGLIMFWFGYGSGPVDDGVATTIAKDGGVVAEVCSAHQPGHFAIVIRASAHSRRVVHRRNPPLN</sequence>
<organism evidence="3 4">
    <name type="scientific">Melipona bicolor</name>
    <dbReference type="NCBI Taxonomy" id="60889"/>
    <lineage>
        <taxon>Eukaryota</taxon>
        <taxon>Metazoa</taxon>
        <taxon>Ecdysozoa</taxon>
        <taxon>Arthropoda</taxon>
        <taxon>Hexapoda</taxon>
        <taxon>Insecta</taxon>
        <taxon>Pterygota</taxon>
        <taxon>Neoptera</taxon>
        <taxon>Endopterygota</taxon>
        <taxon>Hymenoptera</taxon>
        <taxon>Apocrita</taxon>
        <taxon>Aculeata</taxon>
        <taxon>Apoidea</taxon>
        <taxon>Anthophila</taxon>
        <taxon>Apidae</taxon>
        <taxon>Melipona</taxon>
    </lineage>
</organism>